<dbReference type="GO" id="GO:0007166">
    <property type="term" value="P:cell surface receptor signaling pathway"/>
    <property type="evidence" value="ECO:0007669"/>
    <property type="project" value="InterPro"/>
</dbReference>
<evidence type="ECO:0000256" key="1">
    <source>
        <dbReference type="ARBA" id="ARBA00004479"/>
    </source>
</evidence>
<dbReference type="Gene3D" id="2.10.25.10">
    <property type="entry name" value="Laminin"/>
    <property type="match status" value="1"/>
</dbReference>
<dbReference type="CDD" id="cd14066">
    <property type="entry name" value="STKc_IRAK"/>
    <property type="match status" value="1"/>
</dbReference>
<keyword evidence="2" id="KW-0723">Serine/threonine-protein kinase</keyword>
<evidence type="ECO:0000313" key="18">
    <source>
        <dbReference type="Proteomes" id="UP000636709"/>
    </source>
</evidence>
<evidence type="ECO:0000259" key="16">
    <source>
        <dbReference type="PROSITE" id="PS50011"/>
    </source>
</evidence>
<keyword evidence="9 15" id="KW-1133">Transmembrane helix</keyword>
<evidence type="ECO:0000256" key="11">
    <source>
        <dbReference type="ARBA" id="ARBA00023157"/>
    </source>
</evidence>
<dbReference type="FunFam" id="3.30.200.20:FF:000043">
    <property type="entry name" value="Wall-associated receptor kinase 2"/>
    <property type="match status" value="1"/>
</dbReference>
<dbReference type="PROSITE" id="PS00107">
    <property type="entry name" value="PROTEIN_KINASE_ATP"/>
    <property type="match status" value="1"/>
</dbReference>
<dbReference type="InterPro" id="IPR045274">
    <property type="entry name" value="WAK-like"/>
</dbReference>
<dbReference type="InterPro" id="IPR017441">
    <property type="entry name" value="Protein_kinase_ATP_BS"/>
</dbReference>
<dbReference type="GO" id="GO:0005886">
    <property type="term" value="C:plasma membrane"/>
    <property type="evidence" value="ECO:0007669"/>
    <property type="project" value="TreeGrafter"/>
</dbReference>
<evidence type="ECO:0000313" key="17">
    <source>
        <dbReference type="EMBL" id="KAF8726024.1"/>
    </source>
</evidence>
<keyword evidence="12" id="KW-0325">Glycoprotein</keyword>
<evidence type="ECO:0000256" key="2">
    <source>
        <dbReference type="ARBA" id="ARBA00022527"/>
    </source>
</evidence>
<dbReference type="CDD" id="cd00054">
    <property type="entry name" value="EGF_CA"/>
    <property type="match status" value="1"/>
</dbReference>
<keyword evidence="8 13" id="KW-0067">ATP-binding</keyword>
<dbReference type="SUPFAM" id="SSF56112">
    <property type="entry name" value="Protein kinase-like (PK-like)"/>
    <property type="match status" value="1"/>
</dbReference>
<dbReference type="InterPro" id="IPR011009">
    <property type="entry name" value="Kinase-like_dom_sf"/>
</dbReference>
<gene>
    <name evidence="17" type="ORF">HU200_020608</name>
</gene>
<dbReference type="PROSITE" id="PS50011">
    <property type="entry name" value="PROTEIN_KINASE_DOM"/>
    <property type="match status" value="1"/>
</dbReference>
<feature type="binding site" evidence="13">
    <location>
        <position position="441"/>
    </location>
    <ligand>
        <name>ATP</name>
        <dbReference type="ChEBI" id="CHEBI:30616"/>
    </ligand>
</feature>
<keyword evidence="7" id="KW-0418">Kinase</keyword>
<evidence type="ECO:0000256" key="9">
    <source>
        <dbReference type="ARBA" id="ARBA00022989"/>
    </source>
</evidence>
<evidence type="ECO:0000256" key="15">
    <source>
        <dbReference type="SAM" id="Phobius"/>
    </source>
</evidence>
<dbReference type="SMART" id="SM00220">
    <property type="entry name" value="S_TKc"/>
    <property type="match status" value="1"/>
</dbReference>
<protein>
    <recommendedName>
        <fullName evidence="16">Protein kinase domain-containing protein</fullName>
    </recommendedName>
</protein>
<evidence type="ECO:0000256" key="12">
    <source>
        <dbReference type="ARBA" id="ARBA00023180"/>
    </source>
</evidence>
<dbReference type="OrthoDB" id="19903at2759"/>
<keyword evidence="10 15" id="KW-0472">Membrane</keyword>
<dbReference type="InterPro" id="IPR001245">
    <property type="entry name" value="Ser-Thr/Tyr_kinase_cat_dom"/>
</dbReference>
<dbReference type="Pfam" id="PF07714">
    <property type="entry name" value="PK_Tyr_Ser-Thr"/>
    <property type="match status" value="1"/>
</dbReference>
<dbReference type="GO" id="GO:0005524">
    <property type="term" value="F:ATP binding"/>
    <property type="evidence" value="ECO:0007669"/>
    <property type="project" value="UniProtKB-UniRule"/>
</dbReference>
<name>A0A835F2B4_9POAL</name>
<feature type="domain" description="Protein kinase" evidence="16">
    <location>
        <begin position="413"/>
        <end position="683"/>
    </location>
</feature>
<evidence type="ECO:0000256" key="3">
    <source>
        <dbReference type="ARBA" id="ARBA00022679"/>
    </source>
</evidence>
<dbReference type="PANTHER" id="PTHR27005">
    <property type="entry name" value="WALL-ASSOCIATED RECEPTOR KINASE-LIKE 21"/>
    <property type="match status" value="1"/>
</dbReference>
<dbReference type="EMBL" id="JACEFO010001653">
    <property type="protein sequence ID" value="KAF8726024.1"/>
    <property type="molecule type" value="Genomic_DNA"/>
</dbReference>
<dbReference type="SMART" id="SM00181">
    <property type="entry name" value="EGF"/>
    <property type="match status" value="2"/>
</dbReference>
<evidence type="ECO:0000256" key="8">
    <source>
        <dbReference type="ARBA" id="ARBA00022840"/>
    </source>
</evidence>
<evidence type="ECO:0000256" key="6">
    <source>
        <dbReference type="ARBA" id="ARBA00022741"/>
    </source>
</evidence>
<feature type="region of interest" description="Disordered" evidence="14">
    <location>
        <begin position="687"/>
        <end position="718"/>
    </location>
</feature>
<keyword evidence="5" id="KW-0732">Signal</keyword>
<dbReference type="InterPro" id="IPR000742">
    <property type="entry name" value="EGF"/>
</dbReference>
<sequence length="733" mass="80344">MPVLLADTNLALPGCISKCGEVSVPYPFGVGVGCYHKGFELTCNETYNPPKLILEGAEVLYISLRHGKVFVDNGIVRLTGSNAYNITWGIPLDDSIFTVSPFWNNFVVMGCGFEFLVSPADVDNMVVRCTSSCLLGRPAVATNGFCSGVGCCEASMPGAGNMYSIKLASYPAGNDSTMQGQPFNATLVMVDSEWWGTGNNSLSLQKAVSDALVTSRGISGSAGPVQAKAVVKWNFSNSSCTDARSSSDYGCLSYNSHCHDHWTGESSGYICRCSDGYEGNPYILNGCQDIDECTNPDKYQCFGQCINTNGTSDCICPPGTSGNPQKPRGCIKDAERFPGLAVATGFGTGACLLLLTFAAILLRRKLRARKAKRLRNFFFRKNRGLLLQQLVDKDIAERMIFRLEELKKATNTFDEDRKIGKGGHGTVYKGILSDQRVVAIKRSMRSIQSETDNFINEVAILSQINHRNVVKLFGCCLETEVPLLVYEFIPNGTLYEHLHVNSTLSLPWKERLRIALEVARCLAYLHSAASISIIHRDIKATNILLDDNLTAKVSDFGASRGIPIDETRVTTAIQGTFGYLDPECYKTRQLTEKSDVYSFGVMLVELLTRQKPHIYMSPAGNSLVEQFLLLQKQNKLSEILDPQVAKEGDEDAREVAEVAAMCVSSSGEDRPTMKQVEMRLEALQSASTNIAEDPRAGEHAVSIPSAGRRSSNADGSRRFSMEREILLSMDFPR</sequence>
<dbReference type="SUPFAM" id="SSF57184">
    <property type="entry name" value="Growth factor receptor domain"/>
    <property type="match status" value="1"/>
</dbReference>
<dbReference type="Proteomes" id="UP000636709">
    <property type="component" value="Unassembled WGS sequence"/>
</dbReference>
<dbReference type="PROSITE" id="PS00108">
    <property type="entry name" value="PROTEIN_KINASE_ST"/>
    <property type="match status" value="1"/>
</dbReference>
<dbReference type="GO" id="GO:0030247">
    <property type="term" value="F:polysaccharide binding"/>
    <property type="evidence" value="ECO:0007669"/>
    <property type="project" value="InterPro"/>
</dbReference>
<feature type="transmembrane region" description="Helical" evidence="15">
    <location>
        <begin position="337"/>
        <end position="362"/>
    </location>
</feature>
<dbReference type="PANTHER" id="PTHR27005:SF174">
    <property type="entry name" value="WALL-ASSOCIATED RECEPTOR PROTEIN KINASE FAMILY PROTEIN-RELATED"/>
    <property type="match status" value="1"/>
</dbReference>
<dbReference type="GO" id="GO:0005509">
    <property type="term" value="F:calcium ion binding"/>
    <property type="evidence" value="ECO:0007669"/>
    <property type="project" value="InterPro"/>
</dbReference>
<dbReference type="InterPro" id="IPR008271">
    <property type="entry name" value="Ser/Thr_kinase_AS"/>
</dbReference>
<evidence type="ECO:0000256" key="13">
    <source>
        <dbReference type="PROSITE-ProRule" id="PRU10141"/>
    </source>
</evidence>
<dbReference type="Gene3D" id="3.30.200.20">
    <property type="entry name" value="Phosphorylase Kinase, domain 1"/>
    <property type="match status" value="1"/>
</dbReference>
<reference evidence="17" key="1">
    <citation type="submission" date="2020-07" db="EMBL/GenBank/DDBJ databases">
        <title>Genome sequence and genetic diversity analysis of an under-domesticated orphan crop, white fonio (Digitaria exilis).</title>
        <authorList>
            <person name="Bennetzen J.L."/>
            <person name="Chen S."/>
            <person name="Ma X."/>
            <person name="Wang X."/>
            <person name="Yssel A.E.J."/>
            <person name="Chaluvadi S.R."/>
            <person name="Johnson M."/>
            <person name="Gangashetty P."/>
            <person name="Hamidou F."/>
            <person name="Sanogo M.D."/>
            <person name="Zwaenepoel A."/>
            <person name="Wallace J."/>
            <person name="Van De Peer Y."/>
            <person name="Van Deynze A."/>
        </authorList>
    </citation>
    <scope>NUCLEOTIDE SEQUENCE</scope>
    <source>
        <tissue evidence="17">Leaves</tissue>
    </source>
</reference>
<evidence type="ECO:0000256" key="10">
    <source>
        <dbReference type="ARBA" id="ARBA00023136"/>
    </source>
</evidence>
<comment type="subcellular location">
    <subcellularLocation>
        <location evidence="1">Membrane</location>
        <topology evidence="1">Single-pass type I membrane protein</topology>
    </subcellularLocation>
</comment>
<comment type="caution">
    <text evidence="17">The sequence shown here is derived from an EMBL/GenBank/DDBJ whole genome shotgun (WGS) entry which is preliminary data.</text>
</comment>
<proteinExistence type="predicted"/>
<dbReference type="AlphaFoldDB" id="A0A835F2B4"/>
<dbReference type="InterPro" id="IPR000719">
    <property type="entry name" value="Prot_kinase_dom"/>
</dbReference>
<dbReference type="Gene3D" id="1.10.510.10">
    <property type="entry name" value="Transferase(Phosphotransferase) domain 1"/>
    <property type="match status" value="1"/>
</dbReference>
<keyword evidence="11" id="KW-1015">Disulfide bond</keyword>
<evidence type="ECO:0000256" key="7">
    <source>
        <dbReference type="ARBA" id="ARBA00022777"/>
    </source>
</evidence>
<accession>A0A835F2B4</accession>
<dbReference type="SMART" id="SM00179">
    <property type="entry name" value="EGF_CA"/>
    <property type="match status" value="1"/>
</dbReference>
<dbReference type="GO" id="GO:0004674">
    <property type="term" value="F:protein serine/threonine kinase activity"/>
    <property type="evidence" value="ECO:0007669"/>
    <property type="project" value="UniProtKB-KW"/>
</dbReference>
<keyword evidence="6 13" id="KW-0547">Nucleotide-binding</keyword>
<dbReference type="FunFam" id="1.10.510.10:FF:000084">
    <property type="entry name" value="Wall-associated receptor kinase 2"/>
    <property type="match status" value="1"/>
</dbReference>
<dbReference type="InterPro" id="IPR009030">
    <property type="entry name" value="Growth_fac_rcpt_cys_sf"/>
</dbReference>
<keyword evidence="18" id="KW-1185">Reference proteome</keyword>
<dbReference type="Pfam" id="PF13947">
    <property type="entry name" value="GUB_WAK_bind"/>
    <property type="match status" value="1"/>
</dbReference>
<evidence type="ECO:0000256" key="5">
    <source>
        <dbReference type="ARBA" id="ARBA00022729"/>
    </source>
</evidence>
<keyword evidence="4 15" id="KW-0812">Transmembrane</keyword>
<evidence type="ECO:0000256" key="14">
    <source>
        <dbReference type="SAM" id="MobiDB-lite"/>
    </source>
</evidence>
<dbReference type="InterPro" id="IPR001881">
    <property type="entry name" value="EGF-like_Ca-bd_dom"/>
</dbReference>
<organism evidence="17 18">
    <name type="scientific">Digitaria exilis</name>
    <dbReference type="NCBI Taxonomy" id="1010633"/>
    <lineage>
        <taxon>Eukaryota</taxon>
        <taxon>Viridiplantae</taxon>
        <taxon>Streptophyta</taxon>
        <taxon>Embryophyta</taxon>
        <taxon>Tracheophyta</taxon>
        <taxon>Spermatophyta</taxon>
        <taxon>Magnoliopsida</taxon>
        <taxon>Liliopsida</taxon>
        <taxon>Poales</taxon>
        <taxon>Poaceae</taxon>
        <taxon>PACMAD clade</taxon>
        <taxon>Panicoideae</taxon>
        <taxon>Panicodae</taxon>
        <taxon>Paniceae</taxon>
        <taxon>Anthephorinae</taxon>
        <taxon>Digitaria</taxon>
    </lineage>
</organism>
<evidence type="ECO:0000256" key="4">
    <source>
        <dbReference type="ARBA" id="ARBA00022692"/>
    </source>
</evidence>
<keyword evidence="3" id="KW-0808">Transferase</keyword>
<dbReference type="InterPro" id="IPR025287">
    <property type="entry name" value="WAK_GUB"/>
</dbReference>
<dbReference type="FunFam" id="2.10.25.10:FF:001134">
    <property type="entry name" value="Putative wall-associated receptor protein kinase family protein"/>
    <property type="match status" value="1"/>
</dbReference>